<keyword evidence="5 7" id="KW-1133">Transmembrane helix</keyword>
<dbReference type="GO" id="GO:0016020">
    <property type="term" value="C:membrane"/>
    <property type="evidence" value="ECO:0007669"/>
    <property type="project" value="UniProtKB-SubCell"/>
</dbReference>
<dbReference type="Gene3D" id="1.20.1070.10">
    <property type="entry name" value="Rhodopsin 7-helix transmembrane proteins"/>
    <property type="match status" value="1"/>
</dbReference>
<dbReference type="PRINTS" id="PR00237">
    <property type="entry name" value="GPCRRHODOPSN"/>
</dbReference>
<feature type="transmembrane region" description="Helical" evidence="7">
    <location>
        <begin position="275"/>
        <end position="295"/>
    </location>
</feature>
<feature type="transmembrane region" description="Helical" evidence="7">
    <location>
        <begin position="177"/>
        <end position="197"/>
    </location>
</feature>
<keyword evidence="2" id="KW-0433">Leucine-rich repeat</keyword>
<comment type="caution">
    <text evidence="9">The sequence shown here is derived from an EMBL/GenBank/DDBJ whole genome shotgun (WGS) entry which is preliminary data.</text>
</comment>
<feature type="transmembrane region" description="Helical" evidence="7">
    <location>
        <begin position="94"/>
        <end position="117"/>
    </location>
</feature>
<dbReference type="PANTHER" id="PTHR24372:SF77">
    <property type="entry name" value="G-PROTEIN COUPLED RECEPTORS FAMILY 1 PROFILE DOMAIN-CONTAINING PROTEIN"/>
    <property type="match status" value="1"/>
</dbReference>
<evidence type="ECO:0000256" key="6">
    <source>
        <dbReference type="ARBA" id="ARBA00023136"/>
    </source>
</evidence>
<dbReference type="PANTHER" id="PTHR24372">
    <property type="entry name" value="GLYCOPROTEIN HORMONE RECEPTOR"/>
    <property type="match status" value="1"/>
</dbReference>
<dbReference type="Pfam" id="PF00001">
    <property type="entry name" value="7tm_1"/>
    <property type="match status" value="1"/>
</dbReference>
<feature type="transmembrane region" description="Helical" evidence="7">
    <location>
        <begin position="50"/>
        <end position="73"/>
    </location>
</feature>
<keyword evidence="6 7" id="KW-0472">Membrane</keyword>
<dbReference type="InterPro" id="IPR000276">
    <property type="entry name" value="GPCR_Rhodpsn"/>
</dbReference>
<feature type="transmembrane region" description="Helical" evidence="7">
    <location>
        <begin position="231"/>
        <end position="254"/>
    </location>
</feature>
<keyword evidence="3 7" id="KW-0812">Transmembrane</keyword>
<dbReference type="SUPFAM" id="SSF81321">
    <property type="entry name" value="Family A G protein-coupled receptor-like"/>
    <property type="match status" value="1"/>
</dbReference>
<dbReference type="AlphaFoldDB" id="A0ABD0M5E2"/>
<name>A0ABD0M5E2_9CAEN</name>
<evidence type="ECO:0000256" key="2">
    <source>
        <dbReference type="ARBA" id="ARBA00022614"/>
    </source>
</evidence>
<feature type="transmembrane region" description="Helical" evidence="7">
    <location>
        <begin position="307"/>
        <end position="328"/>
    </location>
</feature>
<evidence type="ECO:0000313" key="10">
    <source>
        <dbReference type="Proteomes" id="UP001519460"/>
    </source>
</evidence>
<comment type="subcellular location">
    <subcellularLocation>
        <location evidence="1">Membrane</location>
    </subcellularLocation>
</comment>
<organism evidence="9 10">
    <name type="scientific">Batillaria attramentaria</name>
    <dbReference type="NCBI Taxonomy" id="370345"/>
    <lineage>
        <taxon>Eukaryota</taxon>
        <taxon>Metazoa</taxon>
        <taxon>Spiralia</taxon>
        <taxon>Lophotrochozoa</taxon>
        <taxon>Mollusca</taxon>
        <taxon>Gastropoda</taxon>
        <taxon>Caenogastropoda</taxon>
        <taxon>Sorbeoconcha</taxon>
        <taxon>Cerithioidea</taxon>
        <taxon>Batillariidae</taxon>
        <taxon>Batillaria</taxon>
    </lineage>
</organism>
<evidence type="ECO:0000256" key="3">
    <source>
        <dbReference type="ARBA" id="ARBA00022692"/>
    </source>
</evidence>
<feature type="non-terminal residue" evidence="9">
    <location>
        <position position="1"/>
    </location>
</feature>
<protein>
    <recommendedName>
        <fullName evidence="8">G-protein coupled receptors family 1 profile domain-containing protein</fullName>
    </recommendedName>
</protein>
<dbReference type="InterPro" id="IPR017452">
    <property type="entry name" value="GPCR_Rhodpsn_7TM"/>
</dbReference>
<gene>
    <name evidence="9" type="ORF">BaRGS_00002220</name>
</gene>
<reference evidence="9 10" key="1">
    <citation type="journal article" date="2023" name="Sci. Data">
        <title>Genome assembly of the Korean intertidal mud-creeper Batillaria attramentaria.</title>
        <authorList>
            <person name="Patra A.K."/>
            <person name="Ho P.T."/>
            <person name="Jun S."/>
            <person name="Lee S.J."/>
            <person name="Kim Y."/>
            <person name="Won Y.J."/>
        </authorList>
    </citation>
    <scope>NUCLEOTIDE SEQUENCE [LARGE SCALE GENOMIC DNA]</scope>
    <source>
        <strain evidence="9">Wonlab-2016</strain>
    </source>
</reference>
<feature type="domain" description="G-protein coupled receptors family 1 profile" evidence="8">
    <location>
        <begin position="62"/>
        <end position="325"/>
    </location>
</feature>
<accession>A0ABD0M5E2</accession>
<keyword evidence="4" id="KW-0677">Repeat</keyword>
<feature type="transmembrane region" description="Helical" evidence="7">
    <location>
        <begin position="137"/>
        <end position="157"/>
    </location>
</feature>
<evidence type="ECO:0000256" key="7">
    <source>
        <dbReference type="SAM" id="Phobius"/>
    </source>
</evidence>
<evidence type="ECO:0000256" key="1">
    <source>
        <dbReference type="ARBA" id="ARBA00004370"/>
    </source>
</evidence>
<keyword evidence="10" id="KW-1185">Reference proteome</keyword>
<evidence type="ECO:0000313" key="9">
    <source>
        <dbReference type="EMBL" id="KAK7506745.1"/>
    </source>
</evidence>
<proteinExistence type="predicted"/>
<evidence type="ECO:0000256" key="5">
    <source>
        <dbReference type="ARBA" id="ARBA00022989"/>
    </source>
</evidence>
<dbReference type="Proteomes" id="UP001519460">
    <property type="component" value="Unassembled WGS sequence"/>
</dbReference>
<sequence>LTELRILHTDNYRLCCEDNMPEDFNVNSCFTQHDPISSCRHLLRSDVHRWYLWVTSFVALTGNAVGFFVRLCMETSTSEWTISTSEWTIRIFHLNLYVADFLTGVYGTVIGAADHLYRGRYLRNEETWKRSLVCNMAGVLLLLSFEVSTLFICLMTLDRVLVLQVAVDKVQFRRRSAVVVCAVVWLLGTSVALIPAFTRTPQFERFYSQTGLCLPSPEHVATSQDIGFLDVVLTVNIVLGLLVFVGLLIIHWSLQNRNPAVDSTDTRQKMDTARSFCMVIASNAIVWILLGAFGLVVGDAVSVDVKVMLAILSVPINSAINPTLHALCKMSEKRNRAKEARMLHLLESRINAKFTLFKVAAFQKRNEDARDETLTVDDKGHAKVSEVWLLINWLSQKPYFGETIGAECVTETRLAEIRDSRLPRGSTTGRQSPSVATGCGNANIIRSQLDTDGGPCPRNVLAPPKDHYRNNLHRKEVPRSREFNEFTVMDFLCWIKLCECDATNPPSAPAPTPPLLPSPVG</sequence>
<evidence type="ECO:0000256" key="4">
    <source>
        <dbReference type="ARBA" id="ARBA00022737"/>
    </source>
</evidence>
<dbReference type="EMBL" id="JACVVK020000006">
    <property type="protein sequence ID" value="KAK7506745.1"/>
    <property type="molecule type" value="Genomic_DNA"/>
</dbReference>
<feature type="non-terminal residue" evidence="9">
    <location>
        <position position="521"/>
    </location>
</feature>
<dbReference type="PROSITE" id="PS50262">
    <property type="entry name" value="G_PROTEIN_RECEP_F1_2"/>
    <property type="match status" value="1"/>
</dbReference>
<evidence type="ECO:0000259" key="8">
    <source>
        <dbReference type="PROSITE" id="PS50262"/>
    </source>
</evidence>